<dbReference type="Proteomes" id="UP000799440">
    <property type="component" value="Unassembled WGS sequence"/>
</dbReference>
<dbReference type="InterPro" id="IPR036063">
    <property type="entry name" value="Smr_dom_sf"/>
</dbReference>
<dbReference type="GO" id="GO:0005634">
    <property type="term" value="C:nucleus"/>
    <property type="evidence" value="ECO:0007669"/>
    <property type="project" value="TreeGrafter"/>
</dbReference>
<keyword evidence="5" id="KW-1185">Reference proteome</keyword>
<name>A0A6A6V3Z7_9PLEO</name>
<dbReference type="InterPro" id="IPR003892">
    <property type="entry name" value="CUE"/>
</dbReference>
<dbReference type="PANTHER" id="PTHR46535:SF1">
    <property type="entry name" value="NEDD4-BINDING PROTEIN 2"/>
    <property type="match status" value="1"/>
</dbReference>
<dbReference type="GO" id="GO:0004519">
    <property type="term" value="F:endonuclease activity"/>
    <property type="evidence" value="ECO:0007669"/>
    <property type="project" value="TreeGrafter"/>
</dbReference>
<dbReference type="SUPFAM" id="SSF160443">
    <property type="entry name" value="SMR domain-like"/>
    <property type="match status" value="1"/>
</dbReference>
<feature type="compositionally biased region" description="Polar residues" evidence="1">
    <location>
        <begin position="60"/>
        <end position="81"/>
    </location>
</feature>
<proteinExistence type="predicted"/>
<dbReference type="InterPro" id="IPR052772">
    <property type="entry name" value="Endo/PolyKinase_Domain-Protein"/>
</dbReference>
<dbReference type="InterPro" id="IPR058864">
    <property type="entry name" value="UBA_10"/>
</dbReference>
<feature type="region of interest" description="Disordered" evidence="1">
    <location>
        <begin position="55"/>
        <end position="124"/>
    </location>
</feature>
<dbReference type="PROSITE" id="PS50828">
    <property type="entry name" value="SMR"/>
    <property type="match status" value="1"/>
</dbReference>
<feature type="compositionally biased region" description="Basic residues" evidence="1">
    <location>
        <begin position="184"/>
        <end position="198"/>
    </location>
</feature>
<dbReference type="Pfam" id="PF26286">
    <property type="entry name" value="UBA_10"/>
    <property type="match status" value="1"/>
</dbReference>
<reference evidence="4" key="1">
    <citation type="journal article" date="2020" name="Stud. Mycol.">
        <title>101 Dothideomycetes genomes: a test case for predicting lifestyles and emergence of pathogens.</title>
        <authorList>
            <person name="Haridas S."/>
            <person name="Albert R."/>
            <person name="Binder M."/>
            <person name="Bloem J."/>
            <person name="Labutti K."/>
            <person name="Salamov A."/>
            <person name="Andreopoulos B."/>
            <person name="Baker S."/>
            <person name="Barry K."/>
            <person name="Bills G."/>
            <person name="Bluhm B."/>
            <person name="Cannon C."/>
            <person name="Castanera R."/>
            <person name="Culley D."/>
            <person name="Daum C."/>
            <person name="Ezra D."/>
            <person name="Gonzalez J."/>
            <person name="Henrissat B."/>
            <person name="Kuo A."/>
            <person name="Liang C."/>
            <person name="Lipzen A."/>
            <person name="Lutzoni F."/>
            <person name="Magnuson J."/>
            <person name="Mondo S."/>
            <person name="Nolan M."/>
            <person name="Ohm R."/>
            <person name="Pangilinan J."/>
            <person name="Park H.-J."/>
            <person name="Ramirez L."/>
            <person name="Alfaro M."/>
            <person name="Sun H."/>
            <person name="Tritt A."/>
            <person name="Yoshinaga Y."/>
            <person name="Zwiers L.-H."/>
            <person name="Turgeon B."/>
            <person name="Goodwin S."/>
            <person name="Spatafora J."/>
            <person name="Crous P."/>
            <person name="Grigoriev I."/>
        </authorList>
    </citation>
    <scope>NUCLEOTIDE SEQUENCE</scope>
    <source>
        <strain evidence="4">CBS 119925</strain>
    </source>
</reference>
<sequence>MDEDLELLLQEYCPPLDDTIVHLIYDDYKGSPDSVPKAREVLDTLKHNAIVEQATGFDPSGSSGDVEQSPFNPSDSLSRNNSSERDATSSSSEWVSQTTEDSSESATYFKDSEQLNTGEKEEEITNMFPTLSRESVLRVLRRCNNDINRATDELLNQAWFAGEGNGEVTLPKGIDAFASEHHIPQRKKGAKKKNKKANKASTQLAEEPEPQASVPTKNAWTNRARDVETIAACTDIPASKISSLYHQNGSSTPATIRSLIEADLASNKTKDPPAPIIQAALDLNTSFPTLPLDHAVSLIRLTPPPTSNAHTLATLLTTSPQAIPNSSISIITPTYAPVRLDDSSSPTRQTSLPPLAPPPHAHTAASLASARATAFSQASSSYRLGKSSPYMKAAAGYYAQLGRDLSSHLHAASAAEADALVASQSTGSMLDLHGVSVDDAKRIASREVKRWWEGLGEERIPGYRGGQGEVGGGGFRVITGVGRHSEGRRGKLGPAVTRVLMKEGWRVEVGEGAVVVLGKRKG</sequence>
<accession>A0A6A6V3Z7</accession>
<dbReference type="InterPro" id="IPR002625">
    <property type="entry name" value="Smr_dom"/>
</dbReference>
<feature type="domain" description="Smr" evidence="2">
    <location>
        <begin position="430"/>
        <end position="519"/>
    </location>
</feature>
<dbReference type="AlphaFoldDB" id="A0A6A6V3Z7"/>
<dbReference type="PROSITE" id="PS51140">
    <property type="entry name" value="CUE"/>
    <property type="match status" value="1"/>
</dbReference>
<gene>
    <name evidence="4" type="ORF">M011DRAFT_448543</name>
</gene>
<dbReference type="SMART" id="SM00463">
    <property type="entry name" value="SMR"/>
    <property type="match status" value="1"/>
</dbReference>
<feature type="region of interest" description="Disordered" evidence="1">
    <location>
        <begin position="339"/>
        <end position="362"/>
    </location>
</feature>
<evidence type="ECO:0000256" key="1">
    <source>
        <dbReference type="SAM" id="MobiDB-lite"/>
    </source>
</evidence>
<evidence type="ECO:0008006" key="6">
    <source>
        <dbReference type="Google" id="ProtNLM"/>
    </source>
</evidence>
<dbReference type="GO" id="GO:0043130">
    <property type="term" value="F:ubiquitin binding"/>
    <property type="evidence" value="ECO:0007669"/>
    <property type="project" value="InterPro"/>
</dbReference>
<dbReference type="InterPro" id="IPR009060">
    <property type="entry name" value="UBA-like_sf"/>
</dbReference>
<feature type="region of interest" description="Disordered" evidence="1">
    <location>
        <begin position="181"/>
        <end position="216"/>
    </location>
</feature>
<feature type="compositionally biased region" description="Polar residues" evidence="1">
    <location>
        <begin position="93"/>
        <end position="106"/>
    </location>
</feature>
<feature type="domain" description="CUE" evidence="3">
    <location>
        <begin position="116"/>
        <end position="159"/>
    </location>
</feature>
<dbReference type="Pfam" id="PF02845">
    <property type="entry name" value="CUE"/>
    <property type="match status" value="1"/>
</dbReference>
<protein>
    <recommendedName>
        <fullName evidence="6">Smr domain-containing protein</fullName>
    </recommendedName>
</protein>
<dbReference type="SUPFAM" id="SSF46934">
    <property type="entry name" value="UBA-like"/>
    <property type="match status" value="1"/>
</dbReference>
<dbReference type="Gene3D" id="3.30.1370.110">
    <property type="match status" value="1"/>
</dbReference>
<organism evidence="4 5">
    <name type="scientific">Sporormia fimetaria CBS 119925</name>
    <dbReference type="NCBI Taxonomy" id="1340428"/>
    <lineage>
        <taxon>Eukaryota</taxon>
        <taxon>Fungi</taxon>
        <taxon>Dikarya</taxon>
        <taxon>Ascomycota</taxon>
        <taxon>Pezizomycotina</taxon>
        <taxon>Dothideomycetes</taxon>
        <taxon>Pleosporomycetidae</taxon>
        <taxon>Pleosporales</taxon>
        <taxon>Sporormiaceae</taxon>
        <taxon>Sporormia</taxon>
    </lineage>
</organism>
<evidence type="ECO:0000259" key="3">
    <source>
        <dbReference type="PROSITE" id="PS51140"/>
    </source>
</evidence>
<dbReference type="Gene3D" id="1.10.8.10">
    <property type="entry name" value="DNA helicase RuvA subunit, C-terminal domain"/>
    <property type="match status" value="1"/>
</dbReference>
<evidence type="ECO:0000313" key="4">
    <source>
        <dbReference type="EMBL" id="KAF2744773.1"/>
    </source>
</evidence>
<evidence type="ECO:0000313" key="5">
    <source>
        <dbReference type="Proteomes" id="UP000799440"/>
    </source>
</evidence>
<dbReference type="CDD" id="cd14279">
    <property type="entry name" value="CUE"/>
    <property type="match status" value="1"/>
</dbReference>
<dbReference type="PANTHER" id="PTHR46535">
    <property type="entry name" value="NEDD4-BINDING PROTEIN 2"/>
    <property type="match status" value="1"/>
</dbReference>
<evidence type="ECO:0000259" key="2">
    <source>
        <dbReference type="PROSITE" id="PS50828"/>
    </source>
</evidence>
<dbReference type="EMBL" id="MU006586">
    <property type="protein sequence ID" value="KAF2744773.1"/>
    <property type="molecule type" value="Genomic_DNA"/>
</dbReference>
<dbReference type="OrthoDB" id="443981at2759"/>